<feature type="binding site" evidence="4">
    <location>
        <position position="141"/>
    </location>
    <ligand>
        <name>S-adenosyl-L-methionine</name>
        <dbReference type="ChEBI" id="CHEBI:59789"/>
    </ligand>
</feature>
<keyword evidence="2 4" id="KW-0808">Transferase</keyword>
<dbReference type="GO" id="GO:0016433">
    <property type="term" value="F:rRNA (adenine) methyltransferase activity"/>
    <property type="evidence" value="ECO:0007669"/>
    <property type="project" value="UniProtKB-UniRule"/>
</dbReference>
<feature type="region of interest" description="Disordered" evidence="5">
    <location>
        <begin position="1"/>
        <end position="32"/>
    </location>
</feature>
<dbReference type="EC" id="2.1.1.-" evidence="4"/>
<dbReference type="AlphaFoldDB" id="A0A017SRU6"/>
<protein>
    <recommendedName>
        <fullName evidence="4">25S rRNA adenine-N(1) methyltransferase</fullName>
        <ecNumber evidence="4">2.1.1.-</ecNumber>
    </recommendedName>
</protein>
<evidence type="ECO:0000313" key="7">
    <source>
        <dbReference type="Proteomes" id="UP000019804"/>
    </source>
</evidence>
<gene>
    <name evidence="6" type="ORF">EURHEDRAFT_445222</name>
</gene>
<dbReference type="GO" id="GO:0005730">
    <property type="term" value="C:nucleolus"/>
    <property type="evidence" value="ECO:0007669"/>
    <property type="project" value="UniProtKB-SubCell"/>
</dbReference>
<evidence type="ECO:0000256" key="2">
    <source>
        <dbReference type="ARBA" id="ARBA00022679"/>
    </source>
</evidence>
<dbReference type="PANTHER" id="PTHR21008:SF1">
    <property type="entry name" value="25S RRNA (ADENINE(2142)-N(1))-METHYLTRANSFERASE"/>
    <property type="match status" value="1"/>
</dbReference>
<keyword evidence="3 4" id="KW-0949">S-adenosyl-L-methionine</keyword>
<dbReference type="RefSeq" id="XP_040643209.1">
    <property type="nucleotide sequence ID" value="XM_040783519.1"/>
</dbReference>
<organism evidence="6 7">
    <name type="scientific">Aspergillus ruber (strain CBS 135680)</name>
    <dbReference type="NCBI Taxonomy" id="1388766"/>
    <lineage>
        <taxon>Eukaryota</taxon>
        <taxon>Fungi</taxon>
        <taxon>Dikarya</taxon>
        <taxon>Ascomycota</taxon>
        <taxon>Pezizomycotina</taxon>
        <taxon>Eurotiomycetes</taxon>
        <taxon>Eurotiomycetidae</taxon>
        <taxon>Eurotiales</taxon>
        <taxon>Aspergillaceae</taxon>
        <taxon>Aspergillus</taxon>
        <taxon>Aspergillus subgen. Aspergillus</taxon>
    </lineage>
</organism>
<dbReference type="HOGENOM" id="CLU_041583_1_0_1"/>
<keyword evidence="4" id="KW-0539">Nucleus</keyword>
<dbReference type="OrthoDB" id="5954793at2759"/>
<keyword evidence="1 4" id="KW-0489">Methyltransferase</keyword>
<comment type="similarity">
    <text evidence="4">Belongs to the BMT2 family.</text>
</comment>
<dbReference type="HAMAP" id="MF_03044">
    <property type="entry name" value="BMT2"/>
    <property type="match status" value="1"/>
</dbReference>
<evidence type="ECO:0000256" key="1">
    <source>
        <dbReference type="ARBA" id="ARBA00022603"/>
    </source>
</evidence>
<dbReference type="STRING" id="1388766.A0A017SRU6"/>
<evidence type="ECO:0000256" key="3">
    <source>
        <dbReference type="ARBA" id="ARBA00022691"/>
    </source>
</evidence>
<comment type="function">
    <text evidence="4">S-adenosyl-L-methionine-dependent methyltransferase that specifically methylates the N(1) position of an adenine present in helix 65 in 25S rRNA.</text>
</comment>
<dbReference type="GeneID" id="63698643"/>
<reference evidence="7" key="1">
    <citation type="journal article" date="2014" name="Nat. Commun.">
        <title>Genomic adaptations of the halophilic Dead Sea filamentous fungus Eurotium rubrum.</title>
        <authorList>
            <person name="Kis-Papo T."/>
            <person name="Weig A.R."/>
            <person name="Riley R."/>
            <person name="Persoh D."/>
            <person name="Salamov A."/>
            <person name="Sun H."/>
            <person name="Lipzen A."/>
            <person name="Wasser S.P."/>
            <person name="Rambold G."/>
            <person name="Grigoriev I.V."/>
            <person name="Nevo E."/>
        </authorList>
    </citation>
    <scope>NUCLEOTIDE SEQUENCE [LARGE SCALE GENOMIC DNA]</scope>
    <source>
        <strain evidence="7">CBS 135680</strain>
    </source>
</reference>
<sequence>MTSKKQSKNKKLMLLSHSRPPTARAKTASLSSKATRNLIRSHHRLLKSRAQALQSGDHALADKLDAQIRENGGLESYQIASKLGQSSARGGDSSKVLVDWIGPQLSLLKDTPFRLRVLEIGALSTKNACSMKKSLDVTRIDLNSQEPGILKQDFMERPLPHSDDDRFHLISLSLVLNYIPYAEGRGEMLKRCVTFLTNKLPSDCPVSCAPSLFLVLPLPCVNNSRYLTENRLQEILSSMGFVMTQSKQTSKLIFQLWEHRQDYKPKPFKKEILNDGKTRNNFAIIVRDDYKPVTK</sequence>
<dbReference type="Pfam" id="PF11968">
    <property type="entry name" value="Bmt2"/>
    <property type="match status" value="1"/>
</dbReference>
<comment type="subcellular location">
    <subcellularLocation>
        <location evidence="4">Nucleus</location>
        <location evidence="4">Nucleolus</location>
    </subcellularLocation>
</comment>
<evidence type="ECO:0000313" key="6">
    <source>
        <dbReference type="EMBL" id="EYE99521.1"/>
    </source>
</evidence>
<feature type="binding site" evidence="4">
    <location>
        <position position="121"/>
    </location>
    <ligand>
        <name>S-adenosyl-L-methionine</name>
        <dbReference type="ChEBI" id="CHEBI:59789"/>
    </ligand>
</feature>
<evidence type="ECO:0000256" key="4">
    <source>
        <dbReference type="HAMAP-Rule" id="MF_03044"/>
    </source>
</evidence>
<name>A0A017SRU6_ASPRC</name>
<feature type="compositionally biased region" description="Basic residues" evidence="5">
    <location>
        <begin position="1"/>
        <end position="11"/>
    </location>
</feature>
<dbReference type="EMBL" id="KK088411">
    <property type="protein sequence ID" value="EYE99521.1"/>
    <property type="molecule type" value="Genomic_DNA"/>
</dbReference>
<keyword evidence="7" id="KW-1185">Reference proteome</keyword>
<dbReference type="Proteomes" id="UP000019804">
    <property type="component" value="Unassembled WGS sequence"/>
</dbReference>
<proteinExistence type="inferred from homology"/>
<evidence type="ECO:0000256" key="5">
    <source>
        <dbReference type="SAM" id="MobiDB-lite"/>
    </source>
</evidence>
<dbReference type="PANTHER" id="PTHR21008">
    <property type="entry name" value="S-ADENOSYLMETHIONINE SENSOR UPSTREAM OF MTORC1-RELATED"/>
    <property type="match status" value="1"/>
</dbReference>
<dbReference type="InterPro" id="IPR021867">
    <property type="entry name" value="Bmt2/SAMTOR"/>
</dbReference>
<accession>A0A017SRU6</accession>